<protein>
    <submittedName>
        <fullName evidence="1">Uncharacterized protein</fullName>
    </submittedName>
</protein>
<reference evidence="1 2" key="1">
    <citation type="submission" date="2016-10" db="EMBL/GenBank/DDBJ databases">
        <authorList>
            <person name="de Groot N.N."/>
        </authorList>
    </citation>
    <scope>NUCLEOTIDE SEQUENCE [LARGE SCALE GENOMIC DNA]</scope>
    <source>
        <strain evidence="1 2">JCM 18415</strain>
    </source>
</reference>
<proteinExistence type="predicted"/>
<sequence length="96" mass="10639">MRLQLTQHGVLLLATQLRLDGTFVHQLVRTGTALPCRTLETVQLSVAQEPKAVNLTLRHRSSMHSISIPRTSLREVMQTAQQWIEGALNGELEAAA</sequence>
<gene>
    <name evidence="1" type="ORF">SAMN05216578_102276</name>
</gene>
<dbReference type="Proteomes" id="UP000242815">
    <property type="component" value="Unassembled WGS sequence"/>
</dbReference>
<dbReference type="EMBL" id="FOYD01000002">
    <property type="protein sequence ID" value="SFQ70397.1"/>
    <property type="molecule type" value="Genomic_DNA"/>
</dbReference>
<name>A0A1I6AP91_9GAMM</name>
<dbReference type="STRING" id="1002526.SAMN05216578_102276"/>
<dbReference type="RefSeq" id="WP_143084151.1">
    <property type="nucleotide sequence ID" value="NZ_FOYD01000002.1"/>
</dbReference>
<accession>A0A1I6AP91</accession>
<dbReference type="AlphaFoldDB" id="A0A1I6AP91"/>
<evidence type="ECO:0000313" key="2">
    <source>
        <dbReference type="Proteomes" id="UP000242815"/>
    </source>
</evidence>
<evidence type="ECO:0000313" key="1">
    <source>
        <dbReference type="EMBL" id="SFQ70397.1"/>
    </source>
</evidence>
<organism evidence="1 2">
    <name type="scientific">Halopseudomonas formosensis</name>
    <dbReference type="NCBI Taxonomy" id="1002526"/>
    <lineage>
        <taxon>Bacteria</taxon>
        <taxon>Pseudomonadati</taxon>
        <taxon>Pseudomonadota</taxon>
        <taxon>Gammaproteobacteria</taxon>
        <taxon>Pseudomonadales</taxon>
        <taxon>Pseudomonadaceae</taxon>
        <taxon>Halopseudomonas</taxon>
    </lineage>
</organism>